<dbReference type="PANTHER" id="PTHR10695">
    <property type="entry name" value="DEPHOSPHO-COA KINASE-RELATED"/>
    <property type="match status" value="1"/>
</dbReference>
<gene>
    <name evidence="2" type="ORF">CNMCM6805_008332</name>
</gene>
<dbReference type="InterPro" id="IPR004821">
    <property type="entry name" value="Cyt_trans-like"/>
</dbReference>
<reference evidence="2" key="1">
    <citation type="journal article" date="2020" name="bioRxiv">
        <title>Genomic and phenotypic heterogeneity of clinical isolates of the human pathogens Aspergillus fumigatus, Aspergillus lentulus and Aspergillus fumigatiaffinis.</title>
        <authorList>
            <person name="dos Santos R.A.C."/>
            <person name="Steenwyk J.L."/>
            <person name="Rivero-Menendez O."/>
            <person name="Mead M.E."/>
            <person name="Silva L.P."/>
            <person name="Bastos R.W."/>
            <person name="Alastruey-Izquierdo A."/>
            <person name="Goldman G.H."/>
            <person name="Rokas A."/>
        </authorList>
    </citation>
    <scope>NUCLEOTIDE SEQUENCE</scope>
    <source>
        <strain evidence="2">CNM-CM6805</strain>
    </source>
</reference>
<dbReference type="Pfam" id="PF01467">
    <property type="entry name" value="CTP_transf_like"/>
    <property type="match status" value="1"/>
</dbReference>
<dbReference type="Gene3D" id="3.40.50.620">
    <property type="entry name" value="HUPs"/>
    <property type="match status" value="1"/>
</dbReference>
<dbReference type="GO" id="GO:0015937">
    <property type="term" value="P:coenzyme A biosynthetic process"/>
    <property type="evidence" value="ECO:0007669"/>
    <property type="project" value="TreeGrafter"/>
</dbReference>
<feature type="domain" description="Cytidyltransferase-like" evidence="1">
    <location>
        <begin position="209"/>
        <end position="396"/>
    </location>
</feature>
<dbReference type="AlphaFoldDB" id="A0A8H4GQI9"/>
<comment type="caution">
    <text evidence="2">The sequence shown here is derived from an EMBL/GenBank/DDBJ whole genome shotgun (WGS) entry which is preliminary data.</text>
</comment>
<dbReference type="PANTHER" id="PTHR10695:SF46">
    <property type="entry name" value="BIFUNCTIONAL COENZYME A SYNTHASE-RELATED"/>
    <property type="match status" value="1"/>
</dbReference>
<evidence type="ECO:0000313" key="3">
    <source>
        <dbReference type="Proteomes" id="UP000653565"/>
    </source>
</evidence>
<reference evidence="2" key="2">
    <citation type="submission" date="2020-04" db="EMBL/GenBank/DDBJ databases">
        <authorList>
            <person name="Santos R.A.C."/>
            <person name="Steenwyk J.L."/>
            <person name="Rivero-Menendez O."/>
            <person name="Mead M.E."/>
            <person name="Silva L.P."/>
            <person name="Bastos R.W."/>
            <person name="Alastruey-Izquierdo A."/>
            <person name="Goldman G.H."/>
            <person name="Rokas A."/>
        </authorList>
    </citation>
    <scope>NUCLEOTIDE SEQUENCE</scope>
    <source>
        <strain evidence="2">CNM-CM6805</strain>
    </source>
</reference>
<accession>A0A8H4GQI9</accession>
<dbReference type="EMBL" id="JAAAPX010000063">
    <property type="protein sequence ID" value="KAF4235023.1"/>
    <property type="molecule type" value="Genomic_DNA"/>
</dbReference>
<dbReference type="Proteomes" id="UP000653565">
    <property type="component" value="Unassembled WGS sequence"/>
</dbReference>
<dbReference type="OrthoDB" id="330671at2759"/>
<proteinExistence type="predicted"/>
<evidence type="ECO:0000259" key="1">
    <source>
        <dbReference type="Pfam" id="PF01467"/>
    </source>
</evidence>
<dbReference type="InterPro" id="IPR014729">
    <property type="entry name" value="Rossmann-like_a/b/a_fold"/>
</dbReference>
<name>A0A8H4GQI9_9EURO</name>
<dbReference type="SUPFAM" id="SSF52374">
    <property type="entry name" value="Nucleotidylyl transferase"/>
    <property type="match status" value="1"/>
</dbReference>
<evidence type="ECO:0000313" key="2">
    <source>
        <dbReference type="EMBL" id="KAF4235023.1"/>
    </source>
</evidence>
<dbReference type="GO" id="GO:0004140">
    <property type="term" value="F:dephospho-CoA kinase activity"/>
    <property type="evidence" value="ECO:0007669"/>
    <property type="project" value="TreeGrafter"/>
</dbReference>
<keyword evidence="3" id="KW-1185">Reference proteome</keyword>
<sequence>MASDDGPQEIAALLLLPPPPAVKFEQFKDAYEPTLSTVFSKLCKTLNGVNSIAILDIAISIPGLLSRSSQPRAKIFPSLQHYLANIYRLIGIVSAEHSIELDAPGGIDARVIFIDSPTTSAEDRQTPRHGPILDLQSLANSSRLWDWIYYPGNEAGQQLATAFDSIYSKNKDPNAGSLHSLSNQPTWPSPKTLIVPEVKAQSPHYSVAVGGTFDHFHIGHKLLLTATALALEPVEEFDPIPERHLTVGVTGDALLKNKKYAEFLESWDDRCQSTSSFLLAIMDFSRPDKSAPRIERVSQPGPNGHYVLMKVRCGLTLKLVQITDAFGPTITDESIDALVVSAETRSGGAAVNDERAKKGWKSLDVFEIDVLHSGEVPTTDGESFASKISSTDIRRRRMEMATAQYLD</sequence>
<organism evidence="2 3">
    <name type="scientific">Aspergillus fumigatiaffinis</name>
    <dbReference type="NCBI Taxonomy" id="340414"/>
    <lineage>
        <taxon>Eukaryota</taxon>
        <taxon>Fungi</taxon>
        <taxon>Dikarya</taxon>
        <taxon>Ascomycota</taxon>
        <taxon>Pezizomycotina</taxon>
        <taxon>Eurotiomycetes</taxon>
        <taxon>Eurotiomycetidae</taxon>
        <taxon>Eurotiales</taxon>
        <taxon>Aspergillaceae</taxon>
        <taxon>Aspergillus</taxon>
        <taxon>Aspergillus subgen. Fumigati</taxon>
    </lineage>
</organism>
<protein>
    <recommendedName>
        <fullName evidence="1">Cytidyltransferase-like domain-containing protein</fullName>
    </recommendedName>
</protein>